<gene>
    <name evidence="1" type="ORF">TNCV_5107071</name>
</gene>
<keyword evidence="2" id="KW-1185">Reference proteome</keyword>
<dbReference type="Proteomes" id="UP000887159">
    <property type="component" value="Unassembled WGS sequence"/>
</dbReference>
<proteinExistence type="predicted"/>
<name>A0A8X6RKP7_TRICX</name>
<organism evidence="1 2">
    <name type="scientific">Trichonephila clavipes</name>
    <name type="common">Golden silk orbweaver</name>
    <name type="synonym">Nephila clavipes</name>
    <dbReference type="NCBI Taxonomy" id="2585209"/>
    <lineage>
        <taxon>Eukaryota</taxon>
        <taxon>Metazoa</taxon>
        <taxon>Ecdysozoa</taxon>
        <taxon>Arthropoda</taxon>
        <taxon>Chelicerata</taxon>
        <taxon>Arachnida</taxon>
        <taxon>Araneae</taxon>
        <taxon>Araneomorphae</taxon>
        <taxon>Entelegynae</taxon>
        <taxon>Araneoidea</taxon>
        <taxon>Nephilidae</taxon>
        <taxon>Trichonephila</taxon>
    </lineage>
</organism>
<evidence type="ECO:0000313" key="1">
    <source>
        <dbReference type="EMBL" id="GFX91077.1"/>
    </source>
</evidence>
<evidence type="ECO:0000313" key="2">
    <source>
        <dbReference type="Proteomes" id="UP000887159"/>
    </source>
</evidence>
<protein>
    <submittedName>
        <fullName evidence="1">Uncharacterized protein</fullName>
    </submittedName>
</protein>
<sequence length="69" mass="8054">MLGKIPDISLIAEKEFRSWVAKDLDPFSNDRKAILNPRRIKVDSEPEKLYVRESIWRSLLLKNCDSVIP</sequence>
<comment type="caution">
    <text evidence="1">The sequence shown here is derived from an EMBL/GenBank/DDBJ whole genome shotgun (WGS) entry which is preliminary data.</text>
</comment>
<dbReference type="EMBL" id="BMAU01021116">
    <property type="protein sequence ID" value="GFX91077.1"/>
    <property type="molecule type" value="Genomic_DNA"/>
</dbReference>
<accession>A0A8X6RKP7</accession>
<reference evidence="1" key="1">
    <citation type="submission" date="2020-08" db="EMBL/GenBank/DDBJ databases">
        <title>Multicomponent nature underlies the extraordinary mechanical properties of spider dragline silk.</title>
        <authorList>
            <person name="Kono N."/>
            <person name="Nakamura H."/>
            <person name="Mori M."/>
            <person name="Yoshida Y."/>
            <person name="Ohtoshi R."/>
            <person name="Malay A.D."/>
            <person name="Moran D.A.P."/>
            <person name="Tomita M."/>
            <person name="Numata K."/>
            <person name="Arakawa K."/>
        </authorList>
    </citation>
    <scope>NUCLEOTIDE SEQUENCE</scope>
</reference>
<dbReference type="AlphaFoldDB" id="A0A8X6RKP7"/>